<organism evidence="1 2">
    <name type="scientific">Trifolium pratense</name>
    <name type="common">Red clover</name>
    <dbReference type="NCBI Taxonomy" id="57577"/>
    <lineage>
        <taxon>Eukaryota</taxon>
        <taxon>Viridiplantae</taxon>
        <taxon>Streptophyta</taxon>
        <taxon>Embryophyta</taxon>
        <taxon>Tracheophyta</taxon>
        <taxon>Spermatophyta</taxon>
        <taxon>Magnoliopsida</taxon>
        <taxon>eudicotyledons</taxon>
        <taxon>Gunneridae</taxon>
        <taxon>Pentapetalae</taxon>
        <taxon>rosids</taxon>
        <taxon>fabids</taxon>
        <taxon>Fabales</taxon>
        <taxon>Fabaceae</taxon>
        <taxon>Papilionoideae</taxon>
        <taxon>50 kb inversion clade</taxon>
        <taxon>NPAAA clade</taxon>
        <taxon>Hologalegina</taxon>
        <taxon>IRL clade</taxon>
        <taxon>Trifolieae</taxon>
        <taxon>Trifolium</taxon>
    </lineage>
</organism>
<dbReference type="Proteomes" id="UP000236291">
    <property type="component" value="Unassembled WGS sequence"/>
</dbReference>
<evidence type="ECO:0000313" key="2">
    <source>
        <dbReference type="Proteomes" id="UP000236291"/>
    </source>
</evidence>
<gene>
    <name evidence="1" type="ORF">L195_g039712</name>
</gene>
<accession>A0A2K3LYQ4</accession>
<comment type="caution">
    <text evidence="1">The sequence shown here is derived from an EMBL/GenBank/DDBJ whole genome shotgun (WGS) entry which is preliminary data.</text>
</comment>
<dbReference type="AlphaFoldDB" id="A0A2K3LYQ4"/>
<reference evidence="1 2" key="2">
    <citation type="journal article" date="2017" name="Front. Plant Sci.">
        <title>Gene Classification and Mining of Molecular Markers Useful in Red Clover (Trifolium pratense) Breeding.</title>
        <authorList>
            <person name="Istvanek J."/>
            <person name="Dluhosova J."/>
            <person name="Dluhos P."/>
            <person name="Patkova L."/>
            <person name="Nedelnik J."/>
            <person name="Repkova J."/>
        </authorList>
    </citation>
    <scope>NUCLEOTIDE SEQUENCE [LARGE SCALE GENOMIC DNA]</scope>
    <source>
        <strain evidence="2">cv. Tatra</strain>
        <tissue evidence="1">Young leaves</tissue>
    </source>
</reference>
<dbReference type="EMBL" id="ASHM01044645">
    <property type="protein sequence ID" value="PNX83668.1"/>
    <property type="molecule type" value="Genomic_DNA"/>
</dbReference>
<protein>
    <submittedName>
        <fullName evidence="1">Uncharacterized protein</fullName>
    </submittedName>
</protein>
<proteinExistence type="predicted"/>
<reference evidence="1 2" key="1">
    <citation type="journal article" date="2014" name="Am. J. Bot.">
        <title>Genome assembly and annotation for red clover (Trifolium pratense; Fabaceae).</title>
        <authorList>
            <person name="Istvanek J."/>
            <person name="Jaros M."/>
            <person name="Krenek A."/>
            <person name="Repkova J."/>
        </authorList>
    </citation>
    <scope>NUCLEOTIDE SEQUENCE [LARGE SCALE GENOMIC DNA]</scope>
    <source>
        <strain evidence="2">cv. Tatra</strain>
        <tissue evidence="1">Young leaves</tissue>
    </source>
</reference>
<name>A0A2K3LYQ4_TRIPR</name>
<sequence length="89" mass="10288">MGCAWRNTRNQELKNLYCMRRGTEGLRMAQLEEIKGMYLPVGAQKGCAWRKLKLKKKESHLLAAPWRRRAAHGADRNCQIFAVAKESRT</sequence>
<evidence type="ECO:0000313" key="1">
    <source>
        <dbReference type="EMBL" id="PNX83668.1"/>
    </source>
</evidence>